<protein>
    <submittedName>
        <fullName evidence="1">Uncharacterized protein</fullName>
    </submittedName>
</protein>
<comment type="caution">
    <text evidence="1">The sequence shown here is derived from an EMBL/GenBank/DDBJ whole genome shotgun (WGS) entry which is preliminary data.</text>
</comment>
<evidence type="ECO:0000313" key="2">
    <source>
        <dbReference type="Proteomes" id="UP000479241"/>
    </source>
</evidence>
<evidence type="ECO:0000313" key="1">
    <source>
        <dbReference type="EMBL" id="NEK85762.1"/>
    </source>
</evidence>
<gene>
    <name evidence="1" type="ORF">GCU60_08300</name>
</gene>
<sequence length="67" mass="7085">MLLWISLAVAVAALIVLAVLLHGVLGGLGRLRTELEAGARELRPVLEQVQATTAAAEQRTRARANEG</sequence>
<dbReference type="EMBL" id="JAAGWG010000010">
    <property type="protein sequence ID" value="NEK85762.1"/>
    <property type="molecule type" value="Genomic_DNA"/>
</dbReference>
<organism evidence="1 2">
    <name type="scientific">Blastococcus saxobsidens</name>
    <dbReference type="NCBI Taxonomy" id="138336"/>
    <lineage>
        <taxon>Bacteria</taxon>
        <taxon>Bacillati</taxon>
        <taxon>Actinomycetota</taxon>
        <taxon>Actinomycetes</taxon>
        <taxon>Geodermatophilales</taxon>
        <taxon>Geodermatophilaceae</taxon>
        <taxon>Blastococcus</taxon>
    </lineage>
</organism>
<name>A0A6L9W1P4_9ACTN</name>
<dbReference type="AlphaFoldDB" id="A0A6L9W1P4"/>
<dbReference type="RefSeq" id="WP_163204111.1">
    <property type="nucleotide sequence ID" value="NZ_JAAGWG010000010.1"/>
</dbReference>
<proteinExistence type="predicted"/>
<accession>A0A6L9W1P4</accession>
<reference evidence="1 2" key="1">
    <citation type="submission" date="2019-12" db="EMBL/GenBank/DDBJ databases">
        <title>the WGS of Blastococcus saxobsidens 67B17.</title>
        <authorList>
            <person name="Jiang Z."/>
        </authorList>
    </citation>
    <scope>NUCLEOTIDE SEQUENCE [LARGE SCALE GENOMIC DNA]</scope>
    <source>
        <strain evidence="1 2">67B17</strain>
    </source>
</reference>
<dbReference type="Proteomes" id="UP000479241">
    <property type="component" value="Unassembled WGS sequence"/>
</dbReference>